<dbReference type="SUPFAM" id="SSF50022">
    <property type="entry name" value="ISP domain"/>
    <property type="match status" value="1"/>
</dbReference>
<sequence>MSERGHYTCGCGRQRWHRIPPTPRSDRWKDTSASHRSRIFPLENSPTPRSTSPSPQSLSRTTSKSPLPVSHRRLFLQRPKAVHKGLRVPEEGRQVLCVLYGVPACGVWLDQGLVMDIEDPMGKVANVVCPMHGWMFNSLTGTCYSSRSILDIYGIVVAPDPKNGSKQTVWCSLLPVNNVIEGPRRDFGGKVLKYVGDDMWAGDFTRCGLCDGQSVAK</sequence>
<dbReference type="EMBL" id="KQ965766">
    <property type="protein sequence ID" value="KXS14865.1"/>
    <property type="molecule type" value="Genomic_DNA"/>
</dbReference>
<feature type="compositionally biased region" description="Basic and acidic residues" evidence="1">
    <location>
        <begin position="24"/>
        <end position="33"/>
    </location>
</feature>
<dbReference type="Proteomes" id="UP000070544">
    <property type="component" value="Unassembled WGS sequence"/>
</dbReference>
<gene>
    <name evidence="2" type="ORF">M427DRAFT_335388</name>
</gene>
<evidence type="ECO:0000313" key="3">
    <source>
        <dbReference type="Proteomes" id="UP000070544"/>
    </source>
</evidence>
<dbReference type="OrthoDB" id="426882at2759"/>
<proteinExistence type="predicted"/>
<accession>A0A139AEJ8</accession>
<protein>
    <recommendedName>
        <fullName evidence="4">Rieske domain-containing protein</fullName>
    </recommendedName>
</protein>
<organism evidence="2 3">
    <name type="scientific">Gonapodya prolifera (strain JEL478)</name>
    <name type="common">Monoblepharis prolifera</name>
    <dbReference type="NCBI Taxonomy" id="1344416"/>
    <lineage>
        <taxon>Eukaryota</taxon>
        <taxon>Fungi</taxon>
        <taxon>Fungi incertae sedis</taxon>
        <taxon>Chytridiomycota</taxon>
        <taxon>Chytridiomycota incertae sedis</taxon>
        <taxon>Monoblepharidomycetes</taxon>
        <taxon>Monoblepharidales</taxon>
        <taxon>Gonapodyaceae</taxon>
        <taxon>Gonapodya</taxon>
    </lineage>
</organism>
<dbReference type="GO" id="GO:0051537">
    <property type="term" value="F:2 iron, 2 sulfur cluster binding"/>
    <property type="evidence" value="ECO:0007669"/>
    <property type="project" value="InterPro"/>
</dbReference>
<evidence type="ECO:0000256" key="1">
    <source>
        <dbReference type="SAM" id="MobiDB-lite"/>
    </source>
</evidence>
<reference evidence="2 3" key="1">
    <citation type="journal article" date="2015" name="Genome Biol. Evol.">
        <title>Phylogenomic analyses indicate that early fungi evolved digesting cell walls of algal ancestors of land plants.</title>
        <authorList>
            <person name="Chang Y."/>
            <person name="Wang S."/>
            <person name="Sekimoto S."/>
            <person name="Aerts A.L."/>
            <person name="Choi C."/>
            <person name="Clum A."/>
            <person name="LaButti K.M."/>
            <person name="Lindquist E.A."/>
            <person name="Yee Ngan C."/>
            <person name="Ohm R.A."/>
            <person name="Salamov A.A."/>
            <person name="Grigoriev I.V."/>
            <person name="Spatafora J.W."/>
            <person name="Berbee M.L."/>
        </authorList>
    </citation>
    <scope>NUCLEOTIDE SEQUENCE [LARGE SCALE GENOMIC DNA]</scope>
    <source>
        <strain evidence="2 3">JEL478</strain>
    </source>
</reference>
<name>A0A139AEJ8_GONPJ</name>
<evidence type="ECO:0000313" key="2">
    <source>
        <dbReference type="EMBL" id="KXS14865.1"/>
    </source>
</evidence>
<feature type="region of interest" description="Disordered" evidence="1">
    <location>
        <begin position="1"/>
        <end position="70"/>
    </location>
</feature>
<dbReference type="InterPro" id="IPR036922">
    <property type="entry name" value="Rieske_2Fe-2S_sf"/>
</dbReference>
<feature type="compositionally biased region" description="Low complexity" evidence="1">
    <location>
        <begin position="45"/>
        <end position="63"/>
    </location>
</feature>
<dbReference type="AlphaFoldDB" id="A0A139AEJ8"/>
<keyword evidence="3" id="KW-1185">Reference proteome</keyword>
<evidence type="ECO:0008006" key="4">
    <source>
        <dbReference type="Google" id="ProtNLM"/>
    </source>
</evidence>